<feature type="transmembrane region" description="Helical" evidence="1">
    <location>
        <begin position="12"/>
        <end position="35"/>
    </location>
</feature>
<dbReference type="AlphaFoldDB" id="A0A0W0YKJ1"/>
<gene>
    <name evidence="2" type="ORF">Lsha_2760</name>
</gene>
<keyword evidence="1" id="KW-0812">Transmembrane</keyword>
<name>A0A0W0YKJ1_9GAMM</name>
<sequence length="100" mass="11358">MKDNSPTDHAKASRSISIGGAIVFAVIAFFGYGAWTKARTNNCLQNIYESYRQEWANTCKSLAKVDKKYDDSPDCSLPRVLVNEFENRLQKHENFCVNYG</sequence>
<keyword evidence="1" id="KW-1133">Transmembrane helix</keyword>
<protein>
    <recommendedName>
        <fullName evidence="4">Transmembrane protein</fullName>
    </recommendedName>
</protein>
<accession>A0A0W0YKJ1</accession>
<keyword evidence="1" id="KW-0472">Membrane</keyword>
<evidence type="ECO:0000313" key="3">
    <source>
        <dbReference type="Proteomes" id="UP000054600"/>
    </source>
</evidence>
<evidence type="ECO:0000313" key="2">
    <source>
        <dbReference type="EMBL" id="KTD57378.1"/>
    </source>
</evidence>
<dbReference type="PATRIC" id="fig|1122169.6.peg.3171"/>
<organism evidence="2 3">
    <name type="scientific">Legionella shakespearei DSM 23087</name>
    <dbReference type="NCBI Taxonomy" id="1122169"/>
    <lineage>
        <taxon>Bacteria</taxon>
        <taxon>Pseudomonadati</taxon>
        <taxon>Pseudomonadota</taxon>
        <taxon>Gammaproteobacteria</taxon>
        <taxon>Legionellales</taxon>
        <taxon>Legionellaceae</taxon>
        <taxon>Legionella</taxon>
    </lineage>
</organism>
<dbReference type="Proteomes" id="UP000054600">
    <property type="component" value="Unassembled WGS sequence"/>
</dbReference>
<evidence type="ECO:0000256" key="1">
    <source>
        <dbReference type="SAM" id="Phobius"/>
    </source>
</evidence>
<evidence type="ECO:0008006" key="4">
    <source>
        <dbReference type="Google" id="ProtNLM"/>
    </source>
</evidence>
<reference evidence="2 3" key="1">
    <citation type="submission" date="2015-11" db="EMBL/GenBank/DDBJ databases">
        <title>Genomic analysis of 38 Legionella species identifies large and diverse effector repertoires.</title>
        <authorList>
            <person name="Burstein D."/>
            <person name="Amaro F."/>
            <person name="Zusman T."/>
            <person name="Lifshitz Z."/>
            <person name="Cohen O."/>
            <person name="Gilbert J.A."/>
            <person name="Pupko T."/>
            <person name="Shuman H.A."/>
            <person name="Segal G."/>
        </authorList>
    </citation>
    <scope>NUCLEOTIDE SEQUENCE [LARGE SCALE GENOMIC DNA]</scope>
    <source>
        <strain evidence="2 3">ATCC 49655</strain>
    </source>
</reference>
<keyword evidence="3" id="KW-1185">Reference proteome</keyword>
<proteinExistence type="predicted"/>
<dbReference type="EMBL" id="LNYW01000069">
    <property type="protein sequence ID" value="KTD57378.1"/>
    <property type="molecule type" value="Genomic_DNA"/>
</dbReference>
<comment type="caution">
    <text evidence="2">The sequence shown here is derived from an EMBL/GenBank/DDBJ whole genome shotgun (WGS) entry which is preliminary data.</text>
</comment>
<dbReference type="RefSeq" id="WP_058387211.1">
    <property type="nucleotide sequence ID" value="NZ_LNYW01000069.1"/>
</dbReference>